<dbReference type="EMBL" id="UGYW01000002">
    <property type="protein sequence ID" value="SUJ24626.1"/>
    <property type="molecule type" value="Genomic_DNA"/>
</dbReference>
<evidence type="ECO:0000256" key="4">
    <source>
        <dbReference type="ARBA" id="ARBA00022475"/>
    </source>
</evidence>
<keyword evidence="3" id="KW-0813">Transport</keyword>
<dbReference type="InterPro" id="IPR004776">
    <property type="entry name" value="Mem_transp_PIN-like"/>
</dbReference>
<feature type="transmembrane region" description="Helical" evidence="8">
    <location>
        <begin position="221"/>
        <end position="241"/>
    </location>
</feature>
<dbReference type="PANTHER" id="PTHR36838">
    <property type="entry name" value="AUXIN EFFLUX CARRIER FAMILY PROTEIN"/>
    <property type="match status" value="1"/>
</dbReference>
<comment type="similarity">
    <text evidence="2">Belongs to the auxin efflux carrier (TC 2.A.69) family.</text>
</comment>
<evidence type="ECO:0000313" key="9">
    <source>
        <dbReference type="EMBL" id="SUJ24626.1"/>
    </source>
</evidence>
<evidence type="ECO:0000256" key="7">
    <source>
        <dbReference type="ARBA" id="ARBA00023136"/>
    </source>
</evidence>
<gene>
    <name evidence="9" type="ORF">NCTC11388_03634</name>
</gene>
<dbReference type="GO" id="GO:0055085">
    <property type="term" value="P:transmembrane transport"/>
    <property type="evidence" value="ECO:0007669"/>
    <property type="project" value="InterPro"/>
</dbReference>
<dbReference type="InterPro" id="IPR038770">
    <property type="entry name" value="Na+/solute_symporter_sf"/>
</dbReference>
<evidence type="ECO:0000256" key="6">
    <source>
        <dbReference type="ARBA" id="ARBA00022989"/>
    </source>
</evidence>
<feature type="transmembrane region" description="Helical" evidence="8">
    <location>
        <begin position="91"/>
        <end position="113"/>
    </location>
</feature>
<proteinExistence type="inferred from homology"/>
<dbReference type="RefSeq" id="WP_115171071.1">
    <property type="nucleotide sequence ID" value="NZ_UGYW01000002.1"/>
</dbReference>
<comment type="subcellular location">
    <subcellularLocation>
        <location evidence="1">Cell membrane</location>
        <topology evidence="1">Multi-pass membrane protein</topology>
    </subcellularLocation>
</comment>
<evidence type="ECO:0000256" key="1">
    <source>
        <dbReference type="ARBA" id="ARBA00004651"/>
    </source>
</evidence>
<organism evidence="9 10">
    <name type="scientific">Sphingobacterium spiritivorum</name>
    <name type="common">Flavobacterium spiritivorum</name>
    <dbReference type="NCBI Taxonomy" id="258"/>
    <lineage>
        <taxon>Bacteria</taxon>
        <taxon>Pseudomonadati</taxon>
        <taxon>Bacteroidota</taxon>
        <taxon>Sphingobacteriia</taxon>
        <taxon>Sphingobacteriales</taxon>
        <taxon>Sphingobacteriaceae</taxon>
        <taxon>Sphingobacterium</taxon>
    </lineage>
</organism>
<dbReference type="GO" id="GO:0005886">
    <property type="term" value="C:plasma membrane"/>
    <property type="evidence" value="ECO:0007669"/>
    <property type="project" value="UniProtKB-SubCell"/>
</dbReference>
<dbReference type="AlphaFoldDB" id="A0A380CN31"/>
<feature type="transmembrane region" description="Helical" evidence="8">
    <location>
        <begin position="191"/>
        <end position="209"/>
    </location>
</feature>
<dbReference type="Gene3D" id="1.20.1530.20">
    <property type="match status" value="1"/>
</dbReference>
<dbReference type="PANTHER" id="PTHR36838:SF1">
    <property type="entry name" value="SLR1864 PROTEIN"/>
    <property type="match status" value="1"/>
</dbReference>
<accession>A0A380CN31</accession>
<reference evidence="9 10" key="1">
    <citation type="submission" date="2018-06" db="EMBL/GenBank/DDBJ databases">
        <authorList>
            <consortium name="Pathogen Informatics"/>
            <person name="Doyle S."/>
        </authorList>
    </citation>
    <scope>NUCLEOTIDE SEQUENCE [LARGE SCALE GENOMIC DNA]</scope>
    <source>
        <strain evidence="9 10">NCTC11388</strain>
    </source>
</reference>
<evidence type="ECO:0000256" key="8">
    <source>
        <dbReference type="SAM" id="Phobius"/>
    </source>
</evidence>
<dbReference type="Pfam" id="PF03547">
    <property type="entry name" value="Mem_trans"/>
    <property type="match status" value="1"/>
</dbReference>
<feature type="transmembrane region" description="Helical" evidence="8">
    <location>
        <begin position="247"/>
        <end position="267"/>
    </location>
</feature>
<feature type="transmembrane region" description="Helical" evidence="8">
    <location>
        <begin position="57"/>
        <end position="79"/>
    </location>
</feature>
<protein>
    <submittedName>
        <fullName evidence="9">Putative transporter YfdV</fullName>
    </submittedName>
</protein>
<evidence type="ECO:0000256" key="2">
    <source>
        <dbReference type="ARBA" id="ARBA00010145"/>
    </source>
</evidence>
<feature type="transmembrane region" description="Helical" evidence="8">
    <location>
        <begin position="160"/>
        <end position="179"/>
    </location>
</feature>
<keyword evidence="6 8" id="KW-1133">Transmembrane helix</keyword>
<keyword evidence="5 8" id="KW-0812">Transmembrane</keyword>
<dbReference type="Proteomes" id="UP000254893">
    <property type="component" value="Unassembled WGS sequence"/>
</dbReference>
<feature type="transmembrane region" description="Helical" evidence="8">
    <location>
        <begin position="279"/>
        <end position="303"/>
    </location>
</feature>
<keyword evidence="7 8" id="KW-0472">Membrane</keyword>
<evidence type="ECO:0000256" key="5">
    <source>
        <dbReference type="ARBA" id="ARBA00022692"/>
    </source>
</evidence>
<name>A0A380CN31_SPHSI</name>
<evidence type="ECO:0000313" key="10">
    <source>
        <dbReference type="Proteomes" id="UP000254893"/>
    </source>
</evidence>
<sequence>MANFILIIICIAAGYILKQTKSIHPDAHKGINTWILYFALPAVSFKYLPHIDWNRDLIVPVLSPLIVLLGSMIFFRIYCWRKHYSVRTESTLTMVSGFSNTSFVGFPLVAAFYGEEYMSIAIICDQATFFLLSTLGVYLATKGSADSAAKLNLGYVIRRLFTFPPFLGCIAALILPRFIDLTAIEPVFDKLGATVSPLALFSVGLQLQFKGWKKQISQISFSLFYKLLIAPALVLIFVLLTGAKKEIGAVTIFEMAMPTLVSTSIVIEQFRLNSKIANIIIGFSILIALLTAGIWSAVIHYFLHF</sequence>
<feature type="transmembrane region" description="Helical" evidence="8">
    <location>
        <begin position="119"/>
        <end position="140"/>
    </location>
</feature>
<keyword evidence="4" id="KW-1003">Cell membrane</keyword>
<evidence type="ECO:0000256" key="3">
    <source>
        <dbReference type="ARBA" id="ARBA00022448"/>
    </source>
</evidence>